<accession>A0A371IE88</accession>
<name>A0A371IE88_MUCPR</name>
<dbReference type="EMBL" id="QJKJ01000293">
    <property type="protein sequence ID" value="RDY13350.1"/>
    <property type="molecule type" value="Genomic_DNA"/>
</dbReference>
<keyword evidence="3" id="KW-1185">Reference proteome</keyword>
<dbReference type="AlphaFoldDB" id="A0A371IE88"/>
<proteinExistence type="predicted"/>
<organism evidence="2 3">
    <name type="scientific">Mucuna pruriens</name>
    <name type="common">Velvet bean</name>
    <name type="synonym">Dolichos pruriens</name>
    <dbReference type="NCBI Taxonomy" id="157652"/>
    <lineage>
        <taxon>Eukaryota</taxon>
        <taxon>Viridiplantae</taxon>
        <taxon>Streptophyta</taxon>
        <taxon>Embryophyta</taxon>
        <taxon>Tracheophyta</taxon>
        <taxon>Spermatophyta</taxon>
        <taxon>Magnoliopsida</taxon>
        <taxon>eudicotyledons</taxon>
        <taxon>Gunneridae</taxon>
        <taxon>Pentapetalae</taxon>
        <taxon>rosids</taxon>
        <taxon>fabids</taxon>
        <taxon>Fabales</taxon>
        <taxon>Fabaceae</taxon>
        <taxon>Papilionoideae</taxon>
        <taxon>50 kb inversion clade</taxon>
        <taxon>NPAAA clade</taxon>
        <taxon>indigoferoid/millettioid clade</taxon>
        <taxon>Phaseoleae</taxon>
        <taxon>Mucuna</taxon>
    </lineage>
</organism>
<evidence type="ECO:0000256" key="1">
    <source>
        <dbReference type="SAM" id="MobiDB-lite"/>
    </source>
</evidence>
<reference evidence="2" key="1">
    <citation type="submission" date="2018-05" db="EMBL/GenBank/DDBJ databases">
        <title>Draft genome of Mucuna pruriens seed.</title>
        <authorList>
            <person name="Nnadi N.E."/>
            <person name="Vos R."/>
            <person name="Hasami M.H."/>
            <person name="Devisetty U.K."/>
            <person name="Aguiy J.C."/>
        </authorList>
    </citation>
    <scope>NUCLEOTIDE SEQUENCE [LARGE SCALE GENOMIC DNA]</scope>
    <source>
        <strain evidence="2">JCA_2017</strain>
    </source>
</reference>
<sequence length="74" mass="8687">MLGRWFGPEEFVSQRPTNQGPKSGCRGRNFTQTFETEDNPKERSCRSLSYLSIATKIIKGMRIEFIESWEELKR</sequence>
<evidence type="ECO:0000313" key="3">
    <source>
        <dbReference type="Proteomes" id="UP000257109"/>
    </source>
</evidence>
<dbReference type="Proteomes" id="UP000257109">
    <property type="component" value="Unassembled WGS sequence"/>
</dbReference>
<feature type="non-terminal residue" evidence="2">
    <location>
        <position position="1"/>
    </location>
</feature>
<protein>
    <submittedName>
        <fullName evidence="2">Uncharacterized protein</fullName>
    </submittedName>
</protein>
<evidence type="ECO:0000313" key="2">
    <source>
        <dbReference type="EMBL" id="RDY13350.1"/>
    </source>
</evidence>
<feature type="region of interest" description="Disordered" evidence="1">
    <location>
        <begin position="1"/>
        <end position="40"/>
    </location>
</feature>
<gene>
    <name evidence="2" type="ORF">CR513_01752</name>
</gene>
<comment type="caution">
    <text evidence="2">The sequence shown here is derived from an EMBL/GenBank/DDBJ whole genome shotgun (WGS) entry which is preliminary data.</text>
</comment>